<organism evidence="1 2">
    <name type="scientific">Spirodela intermedia</name>
    <name type="common">Intermediate duckweed</name>
    <dbReference type="NCBI Taxonomy" id="51605"/>
    <lineage>
        <taxon>Eukaryota</taxon>
        <taxon>Viridiplantae</taxon>
        <taxon>Streptophyta</taxon>
        <taxon>Embryophyta</taxon>
        <taxon>Tracheophyta</taxon>
        <taxon>Spermatophyta</taxon>
        <taxon>Magnoliopsida</taxon>
        <taxon>Liliopsida</taxon>
        <taxon>Araceae</taxon>
        <taxon>Lemnoideae</taxon>
        <taxon>Spirodela</taxon>
    </lineage>
</organism>
<dbReference type="PANTHER" id="PTHR11439">
    <property type="entry name" value="GAG-POL-RELATED RETROTRANSPOSON"/>
    <property type="match status" value="1"/>
</dbReference>
<accession>A0A7I8LL87</accession>
<protein>
    <submittedName>
        <fullName evidence="1">Uncharacterized protein</fullName>
    </submittedName>
</protein>
<dbReference type="EMBL" id="LR746280">
    <property type="protein sequence ID" value="CAA7410065.1"/>
    <property type="molecule type" value="Genomic_DNA"/>
</dbReference>
<dbReference type="PANTHER" id="PTHR11439:SF455">
    <property type="entry name" value="RLK (RECEPTOR-LIKE PROTEIN KINASE) 8, PUTATIVE-RELATED"/>
    <property type="match status" value="1"/>
</dbReference>
<evidence type="ECO:0000313" key="2">
    <source>
        <dbReference type="Proteomes" id="UP000663760"/>
    </source>
</evidence>
<dbReference type="OrthoDB" id="1919845at2759"/>
<gene>
    <name evidence="1" type="ORF">SI8410_17020743</name>
</gene>
<reference evidence="1" key="1">
    <citation type="submission" date="2020-02" db="EMBL/GenBank/DDBJ databases">
        <authorList>
            <person name="Scholz U."/>
            <person name="Mascher M."/>
            <person name="Fiebig A."/>
        </authorList>
    </citation>
    <scope>NUCLEOTIDE SEQUENCE</scope>
</reference>
<dbReference type="CDD" id="cd09272">
    <property type="entry name" value="RNase_HI_RT_Ty1"/>
    <property type="match status" value="1"/>
</dbReference>
<evidence type="ECO:0000313" key="1">
    <source>
        <dbReference type="EMBL" id="CAA7410065.1"/>
    </source>
</evidence>
<keyword evidence="2" id="KW-1185">Reference proteome</keyword>
<dbReference type="SUPFAM" id="SSF56672">
    <property type="entry name" value="DNA/RNA polymerases"/>
    <property type="match status" value="1"/>
</dbReference>
<sequence length="231" mass="26736">MSTPWSTFITDFPNNTLLPDPKTYRSILSGLHYLTITRPDISYYVNWAYQKMHNPSHEDWQTLKHLLHYLKGSITLNLHLSHNSLLQLTAYSDADWASSKNDRRSTSGYLVYLGRNLISWSSKKHFIVSRSSTEAEYKVPANTAAEFIWLNSLLNEIQINPQGTPILYCDNLGATYLSVNPVFHARTKHIEINFHFICERVTAKQLQIRFLPSTHQLVDILTKPLLKSRFQ</sequence>
<proteinExistence type="predicted"/>
<name>A0A7I8LL87_SPIIN</name>
<dbReference type="AlphaFoldDB" id="A0A7I8LL87"/>
<dbReference type="Proteomes" id="UP000663760">
    <property type="component" value="Chromosome 17"/>
</dbReference>
<dbReference type="InterPro" id="IPR043502">
    <property type="entry name" value="DNA/RNA_pol_sf"/>
</dbReference>